<feature type="signal peptide" evidence="1">
    <location>
        <begin position="1"/>
        <end position="24"/>
    </location>
</feature>
<gene>
    <name evidence="2" type="ORF">IM787_06910</name>
</gene>
<name>A0ABR9S191_9BURK</name>
<evidence type="ECO:0000313" key="3">
    <source>
        <dbReference type="Proteomes" id="UP000806285"/>
    </source>
</evidence>
<evidence type="ECO:0000313" key="2">
    <source>
        <dbReference type="EMBL" id="MBE7367287.1"/>
    </source>
</evidence>
<evidence type="ECO:0000256" key="1">
    <source>
        <dbReference type="SAM" id="SignalP"/>
    </source>
</evidence>
<protein>
    <submittedName>
        <fullName evidence="2">Uncharacterized protein</fullName>
    </submittedName>
</protein>
<sequence length="203" mass="19950">MKNIRWGALATALGAAVVSSGAIAESTYGYNAAGTGSVTATARVNLQVTVAKLILLRVGSTNAAVDTLAWTVGKSIPAVPTTPATGNNTAVDWSGAAPTTPALANPAAVNVFAWTNATTPTINCAVGAWTGPAGGPTNANFTVAVGGATPVPHPGANLGACASTNFTANTLLTGTWTYALGGTPGTWPAGVYSTTVTYTATGL</sequence>
<dbReference type="EMBL" id="JADDIV010000002">
    <property type="protein sequence ID" value="MBE7367287.1"/>
    <property type="molecule type" value="Genomic_DNA"/>
</dbReference>
<keyword evidence="3" id="KW-1185">Reference proteome</keyword>
<organism evidence="2 3">
    <name type="scientific">Ramlibacter pallidus</name>
    <dbReference type="NCBI Taxonomy" id="2780087"/>
    <lineage>
        <taxon>Bacteria</taxon>
        <taxon>Pseudomonadati</taxon>
        <taxon>Pseudomonadota</taxon>
        <taxon>Betaproteobacteria</taxon>
        <taxon>Burkholderiales</taxon>
        <taxon>Comamonadaceae</taxon>
        <taxon>Ramlibacter</taxon>
    </lineage>
</organism>
<feature type="chain" id="PRO_5045833636" evidence="1">
    <location>
        <begin position="25"/>
        <end position="203"/>
    </location>
</feature>
<reference evidence="2 3" key="1">
    <citation type="submission" date="2020-10" db="EMBL/GenBank/DDBJ databases">
        <title>Ramlibacter sp. HM2 16S ribosomal RNA gene Genome sequencing and assembly.</title>
        <authorList>
            <person name="Kang M."/>
        </authorList>
    </citation>
    <scope>NUCLEOTIDE SEQUENCE [LARGE SCALE GENOMIC DNA]</scope>
    <source>
        <strain evidence="2 3">HM2</strain>
    </source>
</reference>
<proteinExistence type="predicted"/>
<accession>A0ABR9S191</accession>
<dbReference type="RefSeq" id="WP_193675906.1">
    <property type="nucleotide sequence ID" value="NZ_JADDIV010000002.1"/>
</dbReference>
<dbReference type="Proteomes" id="UP000806285">
    <property type="component" value="Unassembled WGS sequence"/>
</dbReference>
<comment type="caution">
    <text evidence="2">The sequence shown here is derived from an EMBL/GenBank/DDBJ whole genome shotgun (WGS) entry which is preliminary data.</text>
</comment>
<keyword evidence="1" id="KW-0732">Signal</keyword>